<dbReference type="Gene3D" id="3.40.50.300">
    <property type="entry name" value="P-loop containing nucleotide triphosphate hydrolases"/>
    <property type="match status" value="1"/>
</dbReference>
<evidence type="ECO:0000259" key="2">
    <source>
        <dbReference type="PROSITE" id="PS50234"/>
    </source>
</evidence>
<dbReference type="GO" id="GO:0016887">
    <property type="term" value="F:ATP hydrolysis activity"/>
    <property type="evidence" value="ECO:0007669"/>
    <property type="project" value="InterPro"/>
</dbReference>
<dbReference type="GO" id="GO:0005524">
    <property type="term" value="F:ATP binding"/>
    <property type="evidence" value="ECO:0007669"/>
    <property type="project" value="InterPro"/>
</dbReference>
<feature type="region of interest" description="Disordered" evidence="1">
    <location>
        <begin position="281"/>
        <end position="315"/>
    </location>
</feature>
<dbReference type="InterPro" id="IPR027417">
    <property type="entry name" value="P-loop_NTPase"/>
</dbReference>
<dbReference type="PROSITE" id="PS50234">
    <property type="entry name" value="VWFA"/>
    <property type="match status" value="1"/>
</dbReference>
<dbReference type="InterPro" id="IPR011704">
    <property type="entry name" value="ATPase_dyneun-rel_AAA"/>
</dbReference>
<reference evidence="3" key="1">
    <citation type="journal article" date="2020" name="mSystems">
        <title>Genome- and Community-Level Interaction Insights into Carbon Utilization and Element Cycling Functions of Hydrothermarchaeota in Hydrothermal Sediment.</title>
        <authorList>
            <person name="Zhou Z."/>
            <person name="Liu Y."/>
            <person name="Xu W."/>
            <person name="Pan J."/>
            <person name="Luo Z.H."/>
            <person name="Li M."/>
        </authorList>
    </citation>
    <scope>NUCLEOTIDE SEQUENCE [LARGE SCALE GENOMIC DNA]</scope>
    <source>
        <strain evidence="3">SpSt-468</strain>
    </source>
</reference>
<proteinExistence type="predicted"/>
<name>A0A7C3ERY8_9CREN</name>
<dbReference type="Gene3D" id="3.40.50.410">
    <property type="entry name" value="von Willebrand factor, type A domain"/>
    <property type="match status" value="1"/>
</dbReference>
<accession>A0A7C3ERY8</accession>
<dbReference type="InterPro" id="IPR002035">
    <property type="entry name" value="VWF_A"/>
</dbReference>
<dbReference type="InterPro" id="IPR003593">
    <property type="entry name" value="AAA+_ATPase"/>
</dbReference>
<feature type="domain" description="VWFA" evidence="2">
    <location>
        <begin position="437"/>
        <end position="608"/>
    </location>
</feature>
<dbReference type="CDD" id="cd00009">
    <property type="entry name" value="AAA"/>
    <property type="match status" value="1"/>
</dbReference>
<evidence type="ECO:0000313" key="3">
    <source>
        <dbReference type="EMBL" id="HFK20344.1"/>
    </source>
</evidence>
<dbReference type="SMART" id="SM00382">
    <property type="entry name" value="AAA"/>
    <property type="match status" value="1"/>
</dbReference>
<organism evidence="3">
    <name type="scientific">Candidatus Methanomethylicus mesodigestus</name>
    <dbReference type="NCBI Taxonomy" id="1867258"/>
    <lineage>
        <taxon>Archaea</taxon>
        <taxon>Thermoproteota</taxon>
        <taxon>Methanosuratincolia</taxon>
        <taxon>Candidatus Methanomethylicales</taxon>
        <taxon>Candidatus Methanomethylicaceae</taxon>
        <taxon>Candidatus Methanomethylicus</taxon>
    </lineage>
</organism>
<protein>
    <submittedName>
        <fullName evidence="3">VWA domain-containing protein</fullName>
    </submittedName>
</protein>
<feature type="compositionally biased region" description="Low complexity" evidence="1">
    <location>
        <begin position="290"/>
        <end position="309"/>
    </location>
</feature>
<dbReference type="EMBL" id="DSTX01000004">
    <property type="protein sequence ID" value="HFK20344.1"/>
    <property type="molecule type" value="Genomic_DNA"/>
</dbReference>
<dbReference type="InterPro" id="IPR050764">
    <property type="entry name" value="CbbQ/NirQ/NorQ/GpvN"/>
</dbReference>
<evidence type="ECO:0000256" key="1">
    <source>
        <dbReference type="SAM" id="MobiDB-lite"/>
    </source>
</evidence>
<dbReference type="PANTHER" id="PTHR42759">
    <property type="entry name" value="MOXR FAMILY PROTEIN"/>
    <property type="match status" value="1"/>
</dbReference>
<gene>
    <name evidence="3" type="ORF">ENS19_03590</name>
</gene>
<dbReference type="SUPFAM" id="SSF53300">
    <property type="entry name" value="vWA-like"/>
    <property type="match status" value="1"/>
</dbReference>
<dbReference type="AlphaFoldDB" id="A0A7C3ERY8"/>
<dbReference type="SUPFAM" id="SSF52540">
    <property type="entry name" value="P-loop containing nucleoside triphosphate hydrolases"/>
    <property type="match status" value="1"/>
</dbReference>
<dbReference type="Pfam" id="PF07728">
    <property type="entry name" value="AAA_5"/>
    <property type="match status" value="1"/>
</dbReference>
<dbReference type="CDD" id="cd00198">
    <property type="entry name" value="vWFA"/>
    <property type="match status" value="1"/>
</dbReference>
<dbReference type="InterPro" id="IPR036465">
    <property type="entry name" value="vWFA_dom_sf"/>
</dbReference>
<dbReference type="PANTHER" id="PTHR42759:SF1">
    <property type="entry name" value="MAGNESIUM-CHELATASE SUBUNIT CHLD"/>
    <property type="match status" value="1"/>
</dbReference>
<dbReference type="SMART" id="SM00327">
    <property type="entry name" value="VWA"/>
    <property type="match status" value="1"/>
</dbReference>
<sequence length="608" mass="66460">MVADRVKEIKSKYGIVGRDKELSLILKALESGKNVLLEGSVGIGKTRLAIAVTSYLGRPAFRVDGDERYTETKLTGWFDPPIVLSKGYGWDSFIAGPLAQAMMEGGVIFINELNRMPETTQNVLLPVMDEGRLIIPRLGEIRAKEGFAVIATQNPQEFVGTSRISEALRDRFVWIGLKHQSFDEEVEIVSRETGGAPLPLVRMAVSITRKTRDHKELRRGASVRGAIDIVALMKGNPDVSAKSLIDAAVLALYNRVDVNLKSARTKEDIISEIVRSLLREAQEGGGSPGSGDSQGSPAAHQPAKQQPAADNPETTAKEDEALKYLLKYGGIRAADFTLGTSEPTDRRWSVINDYLDEGLTKEQKRLMEDEVCRAISSLAAEISEKGAKRYFRRVEYAREPVLNEDFDLESTLENALGKSTMDYGDIGYVRKVPKKSATALMLDISFSMGGNKLIMAALAIAALAYKLEDEYYSIVSFRETADVVKGIDERLPSEEVISRILNLNCGGLTNIEDGLKKGNEQIELCASREDLAETMGIIVTDGCASEGGDPIVPARNYQKLHVVQVDMGVSASSNEKVCEGIASAGRGTHTFVGEFNSLPYAIMNILRS</sequence>
<comment type="caution">
    <text evidence="3">The sequence shown here is derived from an EMBL/GenBank/DDBJ whole genome shotgun (WGS) entry which is preliminary data.</text>
</comment>